<keyword evidence="1" id="KW-0812">Transmembrane</keyword>
<dbReference type="RefSeq" id="WP_285931642.1">
    <property type="nucleotide sequence ID" value="NZ_JASTZU010000031.1"/>
</dbReference>
<sequence>MNKIVGVLFLLLTVFVLVSCSNKEGSFTMDHVDIEARIDAEGIIKVQEIYNYTFNGVHQRITHSRNSKIKNFTAYDASELDNIVLGSDKLKPLNVTKAHNQYYINLSAENEPKKVVYSYEIDGAITKYNDVADLNYSFFENSNPKDLHNLTMKLYTPSNEISEATFFFFHSKKQPSIQKVDGAIHYHYNVASTTESHNFRLLFPAEELTNRPVDKEKKAKEKLIVSESSLQWRYNNLDDNYNSKVPFLVMAILMTIGLGAGLIYFHPNRSKRAVDKKALLSFMEKTDPLLVSFVGNDAKLYEEDIITSLFSLQHRGLISIKEVPSRINAGETFRFTWKRPPAKLEKSDQFIKEWLFKEKDEQGFYFLLESIVHCEGQFQSRSEKWKANHIFKQNFLKWRQLVYEKSSFKKVRKPYIPYYLLSFFLIFATLGMLIYFVFNNVWTREIQYIVMSVFTIFGCVAVFYKYEKPVMFTFFSATLVLIFFQPMTIATMLFILFILIAGFMSMIVPTTSWYLDSSPLPQAIKLAKRSLKKKQYPLGNTPKEIHKQMQYAMILRQENKFVEACPNIPPTLLASGNYPLLQDPTSTVAMFDLR</sequence>
<evidence type="ECO:0000313" key="3">
    <source>
        <dbReference type="EMBL" id="MDL4840563.1"/>
    </source>
</evidence>
<protein>
    <submittedName>
        <fullName evidence="3">DUF2207 domain-containing protein</fullName>
    </submittedName>
</protein>
<dbReference type="SUPFAM" id="SSF103473">
    <property type="entry name" value="MFS general substrate transporter"/>
    <property type="match status" value="1"/>
</dbReference>
<dbReference type="InterPro" id="IPR018702">
    <property type="entry name" value="DUF2207"/>
</dbReference>
<reference evidence="3 4" key="1">
    <citation type="submission" date="2023-06" db="EMBL/GenBank/DDBJ databases">
        <title>Aquibacillus rhizosphaerae LR5S19.</title>
        <authorList>
            <person name="Sun J.-Q."/>
        </authorList>
    </citation>
    <scope>NUCLEOTIDE SEQUENCE [LARGE SCALE GENOMIC DNA]</scope>
    <source>
        <strain evidence="3 4">LR5S19</strain>
    </source>
</reference>
<feature type="transmembrane region" description="Helical" evidence="1">
    <location>
        <begin position="446"/>
        <end position="463"/>
    </location>
</feature>
<evidence type="ECO:0000259" key="2">
    <source>
        <dbReference type="Pfam" id="PF09972"/>
    </source>
</evidence>
<gene>
    <name evidence="3" type="ORF">QQS35_08905</name>
</gene>
<feature type="transmembrane region" description="Helical" evidence="1">
    <location>
        <begin position="415"/>
        <end position="434"/>
    </location>
</feature>
<feature type="transmembrane region" description="Helical" evidence="1">
    <location>
        <begin position="245"/>
        <end position="265"/>
    </location>
</feature>
<dbReference type="Proteomes" id="UP001235343">
    <property type="component" value="Unassembled WGS sequence"/>
</dbReference>
<feature type="domain" description="DUF2207" evidence="2">
    <location>
        <begin position="29"/>
        <end position="203"/>
    </location>
</feature>
<proteinExistence type="predicted"/>
<dbReference type="PROSITE" id="PS51257">
    <property type="entry name" value="PROKAR_LIPOPROTEIN"/>
    <property type="match status" value="1"/>
</dbReference>
<dbReference type="EMBL" id="JASTZU010000031">
    <property type="protein sequence ID" value="MDL4840563.1"/>
    <property type="molecule type" value="Genomic_DNA"/>
</dbReference>
<name>A0ABT7L3X3_9BACI</name>
<comment type="caution">
    <text evidence="3">The sequence shown here is derived from an EMBL/GenBank/DDBJ whole genome shotgun (WGS) entry which is preliminary data.</text>
</comment>
<evidence type="ECO:0000256" key="1">
    <source>
        <dbReference type="SAM" id="Phobius"/>
    </source>
</evidence>
<organism evidence="3 4">
    <name type="scientific">Aquibacillus rhizosphaerae</name>
    <dbReference type="NCBI Taxonomy" id="3051431"/>
    <lineage>
        <taxon>Bacteria</taxon>
        <taxon>Bacillati</taxon>
        <taxon>Bacillota</taxon>
        <taxon>Bacilli</taxon>
        <taxon>Bacillales</taxon>
        <taxon>Bacillaceae</taxon>
        <taxon>Aquibacillus</taxon>
    </lineage>
</organism>
<accession>A0ABT7L3X3</accession>
<dbReference type="InterPro" id="IPR036259">
    <property type="entry name" value="MFS_trans_sf"/>
</dbReference>
<evidence type="ECO:0000313" key="4">
    <source>
        <dbReference type="Proteomes" id="UP001235343"/>
    </source>
</evidence>
<dbReference type="Pfam" id="PF09972">
    <property type="entry name" value="DUF2207"/>
    <property type="match status" value="1"/>
</dbReference>
<keyword evidence="1" id="KW-0472">Membrane</keyword>
<keyword evidence="4" id="KW-1185">Reference proteome</keyword>
<keyword evidence="1" id="KW-1133">Transmembrane helix</keyword>